<comment type="caution">
    <text evidence="1">The sequence shown here is derived from an EMBL/GenBank/DDBJ whole genome shotgun (WGS) entry which is preliminary data.</text>
</comment>
<name>A0A368P4L1_9FLAO</name>
<dbReference type="Proteomes" id="UP000252249">
    <property type="component" value="Unassembled WGS sequence"/>
</dbReference>
<dbReference type="AlphaFoldDB" id="A0A368P4L1"/>
<gene>
    <name evidence="1" type="ORF">DU428_09770</name>
</gene>
<reference evidence="1 2" key="1">
    <citation type="submission" date="2018-07" db="EMBL/GenBank/DDBJ databases">
        <title>Oceanihabitans testaceum sp. nov., isolated from marine sediment.</title>
        <authorList>
            <person name="Li C.-M."/>
        </authorList>
    </citation>
    <scope>NUCLEOTIDE SEQUENCE [LARGE SCALE GENOMIC DNA]</scope>
    <source>
        <strain evidence="1 2">S9-10</strain>
    </source>
</reference>
<proteinExistence type="predicted"/>
<organism evidence="1 2">
    <name type="scientific">Oceanihabitans sediminis</name>
    <dbReference type="NCBI Taxonomy" id="1812012"/>
    <lineage>
        <taxon>Bacteria</taxon>
        <taxon>Pseudomonadati</taxon>
        <taxon>Bacteroidota</taxon>
        <taxon>Flavobacteriia</taxon>
        <taxon>Flavobacteriales</taxon>
        <taxon>Flavobacteriaceae</taxon>
        <taxon>Oceanihabitans</taxon>
    </lineage>
</organism>
<dbReference type="EMBL" id="QPIG01000003">
    <property type="protein sequence ID" value="RCU57220.1"/>
    <property type="molecule type" value="Genomic_DNA"/>
</dbReference>
<evidence type="ECO:0000313" key="1">
    <source>
        <dbReference type="EMBL" id="RCU57220.1"/>
    </source>
</evidence>
<sequence length="138" mass="15818">MRIAIIIKNLNKLTNYELRLANRIKMDSSFELCLLIHDGRKNSNGINTKNTISKSLLKLQLQLESKIYKSSFIANKQEIIDYLKATPSISFHPTKKGHQDIFSKEDADKITPYDLDIILNLEFDSIQGEILKTTKHGI</sequence>
<protein>
    <submittedName>
        <fullName evidence="1">Uncharacterized protein</fullName>
    </submittedName>
</protein>
<accession>A0A368P4L1</accession>
<evidence type="ECO:0000313" key="2">
    <source>
        <dbReference type="Proteomes" id="UP000252249"/>
    </source>
</evidence>
<keyword evidence="2" id="KW-1185">Reference proteome</keyword>
<dbReference type="RefSeq" id="WP_113966464.1">
    <property type="nucleotide sequence ID" value="NZ_QNRP01000005.1"/>
</dbReference>